<dbReference type="RefSeq" id="WP_125014181.1">
    <property type="nucleotide sequence ID" value="NZ_QWEZ01000001.1"/>
</dbReference>
<sequence>MGEPMISRPILLNALLFQLGWFACVMGGNNAALLALVLVWALHFRFVSQNLREWCMVLAIAALGVAIDTLLLGLGILDRTDGTLLPPLWLMALWGIFATTLNHCLSWLHGRGWASLACGALAGPASYYSGTQLNPQIELGAPLWQSLMVLAVVWSLLLYQLTRLQWRHWIEGQGVAP</sequence>
<evidence type="ECO:0000313" key="3">
    <source>
        <dbReference type="Proteomes" id="UP000280792"/>
    </source>
</evidence>
<reference evidence="2 3" key="2">
    <citation type="submission" date="2018-12" db="EMBL/GenBank/DDBJ databases">
        <title>Simiduia agarivorans gen. nov., sp. nov., a marine, agarolytic bacterium isolated from shallow coastal water from Keelung, Taiwan.</title>
        <authorList>
            <person name="Shieh W.Y."/>
        </authorList>
    </citation>
    <scope>NUCLEOTIDE SEQUENCE [LARGE SCALE GENOMIC DNA]</scope>
    <source>
        <strain evidence="2 3">GTF-13</strain>
    </source>
</reference>
<protein>
    <submittedName>
        <fullName evidence="2">DUF2878 domain-containing protein</fullName>
    </submittedName>
</protein>
<reference evidence="2 3" key="1">
    <citation type="submission" date="2018-08" db="EMBL/GenBank/DDBJ databases">
        <authorList>
            <person name="Khan S.A."/>
        </authorList>
    </citation>
    <scope>NUCLEOTIDE SEQUENCE [LARGE SCALE GENOMIC DNA]</scope>
    <source>
        <strain evidence="2 3">GTF-13</strain>
    </source>
</reference>
<keyword evidence="3" id="KW-1185">Reference proteome</keyword>
<dbReference type="Pfam" id="PF11086">
    <property type="entry name" value="DUF2878"/>
    <property type="match status" value="1"/>
</dbReference>
<dbReference type="Proteomes" id="UP000280792">
    <property type="component" value="Unassembled WGS sequence"/>
</dbReference>
<dbReference type="InterPro" id="IPR021306">
    <property type="entry name" value="DUF2878"/>
</dbReference>
<keyword evidence="1" id="KW-0812">Transmembrane</keyword>
<feature type="transmembrane region" description="Helical" evidence="1">
    <location>
        <begin position="112"/>
        <end position="130"/>
    </location>
</feature>
<organism evidence="2 3">
    <name type="scientific">Aestuariirhabdus litorea</name>
    <dbReference type="NCBI Taxonomy" id="2528527"/>
    <lineage>
        <taxon>Bacteria</taxon>
        <taxon>Pseudomonadati</taxon>
        <taxon>Pseudomonadota</taxon>
        <taxon>Gammaproteobacteria</taxon>
        <taxon>Oceanospirillales</taxon>
        <taxon>Aestuariirhabdaceae</taxon>
        <taxon>Aestuariirhabdus</taxon>
    </lineage>
</organism>
<evidence type="ECO:0000313" key="2">
    <source>
        <dbReference type="EMBL" id="RRJ83832.1"/>
    </source>
</evidence>
<comment type="caution">
    <text evidence="2">The sequence shown here is derived from an EMBL/GenBank/DDBJ whole genome shotgun (WGS) entry which is preliminary data.</text>
</comment>
<feature type="transmembrane region" description="Helical" evidence="1">
    <location>
        <begin position="142"/>
        <end position="159"/>
    </location>
</feature>
<keyword evidence="1" id="KW-0472">Membrane</keyword>
<proteinExistence type="predicted"/>
<name>A0A3P3VM40_9GAMM</name>
<dbReference type="EMBL" id="QWEZ01000001">
    <property type="protein sequence ID" value="RRJ83832.1"/>
    <property type="molecule type" value="Genomic_DNA"/>
</dbReference>
<gene>
    <name evidence="2" type="ORF">D0544_01565</name>
</gene>
<dbReference type="AlphaFoldDB" id="A0A3P3VM40"/>
<feature type="transmembrane region" description="Helical" evidence="1">
    <location>
        <begin position="20"/>
        <end position="42"/>
    </location>
</feature>
<evidence type="ECO:0000256" key="1">
    <source>
        <dbReference type="SAM" id="Phobius"/>
    </source>
</evidence>
<feature type="transmembrane region" description="Helical" evidence="1">
    <location>
        <begin position="54"/>
        <end position="76"/>
    </location>
</feature>
<keyword evidence="1" id="KW-1133">Transmembrane helix</keyword>
<feature type="transmembrane region" description="Helical" evidence="1">
    <location>
        <begin position="88"/>
        <end position="105"/>
    </location>
</feature>
<accession>A0A3P3VM40</accession>